<dbReference type="InterPro" id="IPR021833">
    <property type="entry name" value="DUF3425"/>
</dbReference>
<name>A0A0F9XS26_TRIHA</name>
<sequence length="364" mass="40919">MANEEYSSQGNTTAGKPRSRQRTFKPAPALEVPDIEENAPERKRILNVLAQRRYREKKRLRRQKERNNENGQENKENDNVREESRSNNDREVEAEIISTSSQSPTAGGLNEIDLGLWTTTMFNNMSSDSSMPLLLSNTGNIPNFSSVSITGESSGEESFVFSNSESLDGNLTDMMPPTWDSTSPSSSSSSDGSFADSYLLPVHELTLLRAVLRISERIGCGQMLWNLEAVSPFSQGIATPSDQLPAAWKPTASQILVPHHPMLDFLPWPEVRDRVINIFSMPDEMRPPNAKGPLALVNFAYDFEDNSEGVRIYGGDPYDPNSWEVGQVFFERWWFIFDRDVIENSNRWRQLRGAPPLALKGTPS</sequence>
<dbReference type="OMA" id="FERWWWA"/>
<feature type="compositionally biased region" description="Basic residues" evidence="1">
    <location>
        <begin position="52"/>
        <end position="64"/>
    </location>
</feature>
<reference evidence="3" key="1">
    <citation type="journal article" date="2015" name="Genome Announc.">
        <title>Draft whole-genome sequence of the biocontrol agent Trichoderma harzianum T6776.</title>
        <authorList>
            <person name="Baroncelli R."/>
            <person name="Piaggeschi G."/>
            <person name="Fiorini L."/>
            <person name="Bertolini E."/>
            <person name="Zapparata A."/>
            <person name="Pe M.E."/>
            <person name="Sarrocco S."/>
            <person name="Vannacci G."/>
        </authorList>
    </citation>
    <scope>NUCLEOTIDE SEQUENCE [LARGE SCALE GENOMIC DNA]</scope>
    <source>
        <strain evidence="3">T6776</strain>
    </source>
</reference>
<accession>A0A0F9XS26</accession>
<feature type="compositionally biased region" description="Basic and acidic residues" evidence="1">
    <location>
        <begin position="65"/>
        <end position="93"/>
    </location>
</feature>
<dbReference type="OrthoDB" id="4896455at2759"/>
<evidence type="ECO:0008006" key="4">
    <source>
        <dbReference type="Google" id="ProtNLM"/>
    </source>
</evidence>
<proteinExistence type="predicted"/>
<dbReference type="Pfam" id="PF11905">
    <property type="entry name" value="DUF3425"/>
    <property type="match status" value="1"/>
</dbReference>
<gene>
    <name evidence="2" type="ORF">THAR02_00655</name>
</gene>
<evidence type="ECO:0000313" key="2">
    <source>
        <dbReference type="EMBL" id="KKP07225.1"/>
    </source>
</evidence>
<dbReference type="PANTHER" id="PTHR38116:SF9">
    <property type="entry name" value="BZIP DOMAIN-CONTAINING PROTEIN"/>
    <property type="match status" value="1"/>
</dbReference>
<organism evidence="2 3">
    <name type="scientific">Trichoderma harzianum</name>
    <name type="common">Hypocrea lixii</name>
    <dbReference type="NCBI Taxonomy" id="5544"/>
    <lineage>
        <taxon>Eukaryota</taxon>
        <taxon>Fungi</taxon>
        <taxon>Dikarya</taxon>
        <taxon>Ascomycota</taxon>
        <taxon>Pezizomycotina</taxon>
        <taxon>Sordariomycetes</taxon>
        <taxon>Hypocreomycetidae</taxon>
        <taxon>Hypocreales</taxon>
        <taxon>Hypocreaceae</taxon>
        <taxon>Trichoderma</taxon>
    </lineage>
</organism>
<feature type="region of interest" description="Disordered" evidence="1">
    <location>
        <begin position="1"/>
        <end position="108"/>
    </location>
</feature>
<comment type="caution">
    <text evidence="2">The sequence shown here is derived from an EMBL/GenBank/DDBJ whole genome shotgun (WGS) entry which is preliminary data.</text>
</comment>
<dbReference type="AlphaFoldDB" id="A0A0F9XS26"/>
<evidence type="ECO:0000313" key="3">
    <source>
        <dbReference type="Proteomes" id="UP000034112"/>
    </source>
</evidence>
<evidence type="ECO:0000256" key="1">
    <source>
        <dbReference type="SAM" id="MobiDB-lite"/>
    </source>
</evidence>
<dbReference type="PANTHER" id="PTHR38116">
    <property type="entry name" value="CHROMOSOME 7, WHOLE GENOME SHOTGUN SEQUENCE"/>
    <property type="match status" value="1"/>
</dbReference>
<dbReference type="Proteomes" id="UP000034112">
    <property type="component" value="Unassembled WGS sequence"/>
</dbReference>
<protein>
    <recommendedName>
        <fullName evidence="4">BZIP domain-containing protein</fullName>
    </recommendedName>
</protein>
<dbReference type="EMBL" id="JOKZ01000010">
    <property type="protein sequence ID" value="KKP07225.1"/>
    <property type="molecule type" value="Genomic_DNA"/>
</dbReference>
<feature type="compositionally biased region" description="Polar residues" evidence="1">
    <location>
        <begin position="1"/>
        <end position="14"/>
    </location>
</feature>